<evidence type="ECO:0000256" key="2">
    <source>
        <dbReference type="ARBA" id="ARBA00023015"/>
    </source>
</evidence>
<accession>A0A7G9GBM4</accession>
<evidence type="ECO:0000256" key="3">
    <source>
        <dbReference type="ARBA" id="ARBA00023125"/>
    </source>
</evidence>
<evidence type="ECO:0000256" key="1">
    <source>
        <dbReference type="ARBA" id="ARBA00009437"/>
    </source>
</evidence>
<dbReference type="EMBL" id="CP060635">
    <property type="protein sequence ID" value="QNM08206.1"/>
    <property type="molecule type" value="Genomic_DNA"/>
</dbReference>
<dbReference type="Gene3D" id="3.40.190.290">
    <property type="match status" value="1"/>
</dbReference>
<keyword evidence="3" id="KW-0238">DNA-binding</keyword>
<dbReference type="PANTHER" id="PTHR30419">
    <property type="entry name" value="HTH-TYPE TRANSCRIPTIONAL REGULATOR YBHD"/>
    <property type="match status" value="1"/>
</dbReference>
<dbReference type="GO" id="GO:0003677">
    <property type="term" value="F:DNA binding"/>
    <property type="evidence" value="ECO:0007669"/>
    <property type="project" value="UniProtKB-KW"/>
</dbReference>
<dbReference type="PROSITE" id="PS50931">
    <property type="entry name" value="HTH_LYSR"/>
    <property type="match status" value="1"/>
</dbReference>
<dbReference type="InterPro" id="IPR000847">
    <property type="entry name" value="LysR_HTH_N"/>
</dbReference>
<dbReference type="GO" id="GO:0003700">
    <property type="term" value="F:DNA-binding transcription factor activity"/>
    <property type="evidence" value="ECO:0007669"/>
    <property type="project" value="InterPro"/>
</dbReference>
<evidence type="ECO:0000313" key="6">
    <source>
        <dbReference type="EMBL" id="QNM08206.1"/>
    </source>
</evidence>
<dbReference type="SUPFAM" id="SSF46785">
    <property type="entry name" value="Winged helix' DNA-binding domain"/>
    <property type="match status" value="1"/>
</dbReference>
<dbReference type="KEGG" id="whj:H9Q79_15140"/>
<dbReference type="InterPro" id="IPR050950">
    <property type="entry name" value="HTH-type_LysR_regulators"/>
</dbReference>
<keyword evidence="4" id="KW-0804">Transcription</keyword>
<protein>
    <submittedName>
        <fullName evidence="6">LysR family transcriptional regulator</fullName>
    </submittedName>
</protein>
<sequence>MDMNIQKYMAFIKTVERGSFTKAAEILNYSQSGISRMIGDLEKEWKVSLLERNRTGVKLTSDGTKLLPYARNVCEEYMKLQMQVDDLNGLQSGLIRIGTISSIATHWLPNIIAEFQKKYPNINYELLLGHYADIEAWINEGRVDVGFTRVPTHSDLEMEFLEQDKLLVVLPENHPLSSCDKFPASALAEYPFMLLEKGEKAEISEIFERCGITPHIQFITVDDYAIMSMVEKGLGISILPELILRRTPYRIITKEIDAPSFRKLGLAMRDRKNVSLAVKRFLEYLDCRNI</sequence>
<evidence type="ECO:0000256" key="4">
    <source>
        <dbReference type="ARBA" id="ARBA00023163"/>
    </source>
</evidence>
<dbReference type="PRINTS" id="PR00039">
    <property type="entry name" value="HTHLYSR"/>
</dbReference>
<dbReference type="AlphaFoldDB" id="A0A7G9GBM4"/>
<dbReference type="Proteomes" id="UP000515860">
    <property type="component" value="Chromosome"/>
</dbReference>
<name>A0A7G9GBM4_9FIRM</name>
<reference evidence="6 7" key="1">
    <citation type="submission" date="2020-08" db="EMBL/GenBank/DDBJ databases">
        <authorList>
            <person name="Liu C."/>
            <person name="Sun Q."/>
        </authorList>
    </citation>
    <scope>NUCLEOTIDE SEQUENCE [LARGE SCALE GENOMIC DNA]</scope>
    <source>
        <strain evidence="6 7">NSJ-29</strain>
    </source>
</reference>
<dbReference type="RefSeq" id="WP_118647610.1">
    <property type="nucleotide sequence ID" value="NZ_CP060635.1"/>
</dbReference>
<keyword evidence="2" id="KW-0805">Transcription regulation</keyword>
<gene>
    <name evidence="6" type="ORF">H9Q79_15140</name>
</gene>
<keyword evidence="7" id="KW-1185">Reference proteome</keyword>
<comment type="similarity">
    <text evidence="1">Belongs to the LysR transcriptional regulatory family.</text>
</comment>
<dbReference type="CDD" id="cd05466">
    <property type="entry name" value="PBP2_LTTR_substrate"/>
    <property type="match status" value="1"/>
</dbReference>
<dbReference type="PANTHER" id="PTHR30419:SF28">
    <property type="entry name" value="HTH-TYPE TRANSCRIPTIONAL REGULATOR BSDA"/>
    <property type="match status" value="1"/>
</dbReference>
<evidence type="ECO:0000313" key="7">
    <source>
        <dbReference type="Proteomes" id="UP000515860"/>
    </source>
</evidence>
<proteinExistence type="inferred from homology"/>
<dbReference type="Pfam" id="PF03466">
    <property type="entry name" value="LysR_substrate"/>
    <property type="match status" value="1"/>
</dbReference>
<feature type="domain" description="HTH lysR-type" evidence="5">
    <location>
        <begin position="3"/>
        <end position="60"/>
    </location>
</feature>
<dbReference type="FunFam" id="1.10.10.10:FF:000001">
    <property type="entry name" value="LysR family transcriptional regulator"/>
    <property type="match status" value="1"/>
</dbReference>
<organism evidence="6 7">
    <name type="scientific">Wansuia hejianensis</name>
    <dbReference type="NCBI Taxonomy" id="2763667"/>
    <lineage>
        <taxon>Bacteria</taxon>
        <taxon>Bacillati</taxon>
        <taxon>Bacillota</taxon>
        <taxon>Clostridia</taxon>
        <taxon>Lachnospirales</taxon>
        <taxon>Lachnospiraceae</taxon>
        <taxon>Wansuia</taxon>
    </lineage>
</organism>
<dbReference type="Pfam" id="PF00126">
    <property type="entry name" value="HTH_1"/>
    <property type="match status" value="1"/>
</dbReference>
<dbReference type="Gene3D" id="1.10.10.10">
    <property type="entry name" value="Winged helix-like DNA-binding domain superfamily/Winged helix DNA-binding domain"/>
    <property type="match status" value="1"/>
</dbReference>
<dbReference type="SUPFAM" id="SSF53850">
    <property type="entry name" value="Periplasmic binding protein-like II"/>
    <property type="match status" value="1"/>
</dbReference>
<dbReference type="InterPro" id="IPR005119">
    <property type="entry name" value="LysR_subst-bd"/>
</dbReference>
<dbReference type="InterPro" id="IPR036388">
    <property type="entry name" value="WH-like_DNA-bd_sf"/>
</dbReference>
<dbReference type="InterPro" id="IPR036390">
    <property type="entry name" value="WH_DNA-bd_sf"/>
</dbReference>
<evidence type="ECO:0000259" key="5">
    <source>
        <dbReference type="PROSITE" id="PS50931"/>
    </source>
</evidence>
<dbReference type="GO" id="GO:0005829">
    <property type="term" value="C:cytosol"/>
    <property type="evidence" value="ECO:0007669"/>
    <property type="project" value="TreeGrafter"/>
</dbReference>